<dbReference type="EMBL" id="QWEH01000018">
    <property type="protein sequence ID" value="RHW29895.1"/>
    <property type="molecule type" value="Genomic_DNA"/>
</dbReference>
<dbReference type="Proteomes" id="UP000285456">
    <property type="component" value="Unassembled WGS sequence"/>
</dbReference>
<dbReference type="PANTHER" id="PTHR44846:SF1">
    <property type="entry name" value="MANNOSYL-D-GLYCERATE TRANSPORT_METABOLISM SYSTEM REPRESSOR MNGR-RELATED"/>
    <property type="match status" value="1"/>
</dbReference>
<evidence type="ECO:0000259" key="4">
    <source>
        <dbReference type="PROSITE" id="PS50949"/>
    </source>
</evidence>
<evidence type="ECO:0000256" key="3">
    <source>
        <dbReference type="ARBA" id="ARBA00023163"/>
    </source>
</evidence>
<dbReference type="Gene3D" id="3.40.1410.10">
    <property type="entry name" value="Chorismate lyase-like"/>
    <property type="match status" value="1"/>
</dbReference>
<dbReference type="AlphaFoldDB" id="A0A417YBC4"/>
<evidence type="ECO:0000256" key="2">
    <source>
        <dbReference type="ARBA" id="ARBA00023125"/>
    </source>
</evidence>
<dbReference type="GO" id="GO:0045892">
    <property type="term" value="P:negative regulation of DNA-templated transcription"/>
    <property type="evidence" value="ECO:0007669"/>
    <property type="project" value="TreeGrafter"/>
</dbReference>
<sequence>MSLEENSAIPLHRQIRQYLENKIISGEWEPGYKIPTEKQLSSLFKVSNITVKRAVLDLVNNGKLYRKSGKGTFVNKHDKTDLSRLVSIHNKFEDEKPYPHKTLSFKKIVGNTELIKNLQIDKNEEIYYISRIKLEEEKPVIIENSWIPAALTPGLTEEEIENKLLYNLFSKKYGLKLDTAKVFISTKTADKSEAALLNIPIGEQLLVLDRYTKTEDDYIVEYSRFKAVFKDAKYFLEINL</sequence>
<comment type="caution">
    <text evidence="5">The sequence shown here is derived from an EMBL/GenBank/DDBJ whole genome shotgun (WGS) entry which is preliminary data.</text>
</comment>
<dbReference type="InterPro" id="IPR028978">
    <property type="entry name" value="Chorismate_lyase_/UTRA_dom_sf"/>
</dbReference>
<evidence type="ECO:0000313" key="6">
    <source>
        <dbReference type="Proteomes" id="UP000285456"/>
    </source>
</evidence>
<accession>A0A417YBC4</accession>
<dbReference type="InterPro" id="IPR050679">
    <property type="entry name" value="Bact_HTH_transcr_reg"/>
</dbReference>
<evidence type="ECO:0000256" key="1">
    <source>
        <dbReference type="ARBA" id="ARBA00023015"/>
    </source>
</evidence>
<dbReference type="GO" id="GO:0003700">
    <property type="term" value="F:DNA-binding transcription factor activity"/>
    <property type="evidence" value="ECO:0007669"/>
    <property type="project" value="InterPro"/>
</dbReference>
<keyword evidence="6" id="KW-1185">Reference proteome</keyword>
<dbReference type="SUPFAM" id="SSF64288">
    <property type="entry name" value="Chorismate lyase-like"/>
    <property type="match status" value="1"/>
</dbReference>
<evidence type="ECO:0000313" key="5">
    <source>
        <dbReference type="EMBL" id="RHW29895.1"/>
    </source>
</evidence>
<dbReference type="SMART" id="SM00866">
    <property type="entry name" value="UTRA"/>
    <property type="match status" value="1"/>
</dbReference>
<dbReference type="Pfam" id="PF00392">
    <property type="entry name" value="GntR"/>
    <property type="match status" value="1"/>
</dbReference>
<reference evidence="5 6" key="1">
    <citation type="journal article" date="2007" name="Int. J. Syst. Evol. Microbiol.">
        <title>Oceanobacillus profundus sp. nov., isolated from a deep-sea sediment core.</title>
        <authorList>
            <person name="Kim Y.G."/>
            <person name="Choi D.H."/>
            <person name="Hyun S."/>
            <person name="Cho B.C."/>
        </authorList>
    </citation>
    <scope>NUCLEOTIDE SEQUENCE [LARGE SCALE GENOMIC DNA]</scope>
    <source>
        <strain evidence="5 6">DSM 18246</strain>
    </source>
</reference>
<dbReference type="CDD" id="cd07377">
    <property type="entry name" value="WHTH_GntR"/>
    <property type="match status" value="1"/>
</dbReference>
<keyword evidence="1" id="KW-0805">Transcription regulation</keyword>
<dbReference type="SMART" id="SM00345">
    <property type="entry name" value="HTH_GNTR"/>
    <property type="match status" value="1"/>
</dbReference>
<dbReference type="OrthoDB" id="9813468at2"/>
<dbReference type="Pfam" id="PF07702">
    <property type="entry name" value="UTRA"/>
    <property type="match status" value="1"/>
</dbReference>
<protein>
    <submittedName>
        <fullName evidence="5">GntR family transcriptional regulator</fullName>
    </submittedName>
</protein>
<dbReference type="InterPro" id="IPR036388">
    <property type="entry name" value="WH-like_DNA-bd_sf"/>
</dbReference>
<dbReference type="PROSITE" id="PS50949">
    <property type="entry name" value="HTH_GNTR"/>
    <property type="match status" value="1"/>
</dbReference>
<dbReference type="InterPro" id="IPR000524">
    <property type="entry name" value="Tscrpt_reg_HTH_GntR"/>
</dbReference>
<dbReference type="FunFam" id="1.10.10.10:FF:000079">
    <property type="entry name" value="GntR family transcriptional regulator"/>
    <property type="match status" value="1"/>
</dbReference>
<dbReference type="InterPro" id="IPR036390">
    <property type="entry name" value="WH_DNA-bd_sf"/>
</dbReference>
<dbReference type="RefSeq" id="WP_118890237.1">
    <property type="nucleotide sequence ID" value="NZ_JAUOPF010000011.1"/>
</dbReference>
<dbReference type="SUPFAM" id="SSF46785">
    <property type="entry name" value="Winged helix' DNA-binding domain"/>
    <property type="match status" value="1"/>
</dbReference>
<dbReference type="GO" id="GO:0003677">
    <property type="term" value="F:DNA binding"/>
    <property type="evidence" value="ECO:0007669"/>
    <property type="project" value="UniProtKB-KW"/>
</dbReference>
<name>A0A417YBC4_9BACI</name>
<dbReference type="Gene3D" id="1.10.10.10">
    <property type="entry name" value="Winged helix-like DNA-binding domain superfamily/Winged helix DNA-binding domain"/>
    <property type="match status" value="1"/>
</dbReference>
<keyword evidence="3" id="KW-0804">Transcription</keyword>
<organism evidence="5 6">
    <name type="scientific">Oceanobacillus profundus</name>
    <dbReference type="NCBI Taxonomy" id="372463"/>
    <lineage>
        <taxon>Bacteria</taxon>
        <taxon>Bacillati</taxon>
        <taxon>Bacillota</taxon>
        <taxon>Bacilli</taxon>
        <taxon>Bacillales</taxon>
        <taxon>Bacillaceae</taxon>
        <taxon>Oceanobacillus</taxon>
    </lineage>
</organism>
<dbReference type="InterPro" id="IPR011663">
    <property type="entry name" value="UTRA"/>
</dbReference>
<keyword evidence="2" id="KW-0238">DNA-binding</keyword>
<feature type="domain" description="HTH gntR-type" evidence="4">
    <location>
        <begin position="9"/>
        <end position="77"/>
    </location>
</feature>
<proteinExistence type="predicted"/>
<gene>
    <name evidence="5" type="ORF">D1B32_19760</name>
</gene>
<dbReference type="PANTHER" id="PTHR44846">
    <property type="entry name" value="MANNOSYL-D-GLYCERATE TRANSPORT/METABOLISM SYSTEM REPRESSOR MNGR-RELATED"/>
    <property type="match status" value="1"/>
</dbReference>